<dbReference type="Gene3D" id="1.10.357.10">
    <property type="entry name" value="Tetracycline Repressor, domain 2"/>
    <property type="match status" value="1"/>
</dbReference>
<protein>
    <submittedName>
        <fullName evidence="6">Transcriptional regulator, TetR family</fullName>
    </submittedName>
</protein>
<dbReference type="STRING" id="399739.Pmen_0667"/>
<feature type="domain" description="HTH tetR-type" evidence="5">
    <location>
        <begin position="30"/>
        <end position="91"/>
    </location>
</feature>
<reference evidence="6" key="1">
    <citation type="submission" date="2007-04" db="EMBL/GenBank/DDBJ databases">
        <title>Complete sequence of Pseudomonas mendocina ymp.</title>
        <authorList>
            <consortium name="US DOE Joint Genome Institute"/>
            <person name="Copeland A."/>
            <person name="Lucas S."/>
            <person name="Lapidus A."/>
            <person name="Barry K."/>
            <person name="Glavina del Rio T."/>
            <person name="Dalin E."/>
            <person name="Tice H."/>
            <person name="Pitluck S."/>
            <person name="Kiss H."/>
            <person name="Brettin T."/>
            <person name="Detter J.C."/>
            <person name="Bruce D."/>
            <person name="Han C."/>
            <person name="Schmutz J."/>
            <person name="Larimer F."/>
            <person name="Land M."/>
            <person name="Hauser L."/>
            <person name="Kyrpides N."/>
            <person name="Mikhailova N."/>
            <person name="Hersman L."/>
            <person name="Dubois J."/>
            <person name="Maurice P."/>
            <person name="Richardson P."/>
        </authorList>
    </citation>
    <scope>NUCLEOTIDE SEQUENCE [LARGE SCALE GENOMIC DNA]</scope>
    <source>
        <strain evidence="6">Ymp</strain>
    </source>
</reference>
<dbReference type="InterPro" id="IPR050692">
    <property type="entry name" value="HTH_transcr_repressor_FabR"/>
</dbReference>
<dbReference type="Pfam" id="PF00440">
    <property type="entry name" value="TetR_N"/>
    <property type="match status" value="1"/>
</dbReference>
<dbReference type="NCBIfam" id="NF008402">
    <property type="entry name" value="PRK11202.1"/>
    <property type="match status" value="1"/>
</dbReference>
<feature type="DNA-binding region" description="H-T-H motif" evidence="4">
    <location>
        <begin position="54"/>
        <end position="73"/>
    </location>
</feature>
<keyword evidence="1" id="KW-0805">Transcription regulation</keyword>
<proteinExistence type="predicted"/>
<dbReference type="EMBL" id="CP000680">
    <property type="protein sequence ID" value="ABP83435.1"/>
    <property type="molecule type" value="Genomic_DNA"/>
</dbReference>
<evidence type="ECO:0000256" key="4">
    <source>
        <dbReference type="PROSITE-ProRule" id="PRU00335"/>
    </source>
</evidence>
<dbReference type="PANTHER" id="PTHR47752">
    <property type="entry name" value="HTH-TYPE TRANSCRIPTIONAL REPRESSOR FABR"/>
    <property type="match status" value="1"/>
</dbReference>
<dbReference type="InterPro" id="IPR001647">
    <property type="entry name" value="HTH_TetR"/>
</dbReference>
<name>A4XQ19_ECTM1</name>
<sequence>MVRRWRRAFARVRHRSTTRSRMTPRAEQKQQTRQALMEAALTLMESGRGFGSLSLREVTRVAGIVPTGFYRHFADMDELGLALVAEVGETFRAAIRQVRRHEFEMRGMIDASVRIFLAEVAANHGQFLFLAREQYGGSQPVRQAIAALRERITSDLAADLKLMNRMPQLDDAGLDVVSDMVVKTVFATLPELIDPPAENLPAHLSAEAKIIQQLRFIMIGGKHWLGLGKPSE</sequence>
<dbReference type="HOGENOM" id="CLU_081861_0_0_6"/>
<dbReference type="SUPFAM" id="SSF46689">
    <property type="entry name" value="Homeodomain-like"/>
    <property type="match status" value="1"/>
</dbReference>
<dbReference type="AlphaFoldDB" id="A4XQ19"/>
<dbReference type="Gene3D" id="1.10.10.60">
    <property type="entry name" value="Homeodomain-like"/>
    <property type="match status" value="1"/>
</dbReference>
<dbReference type="InterPro" id="IPR009057">
    <property type="entry name" value="Homeodomain-like_sf"/>
</dbReference>
<evidence type="ECO:0000256" key="3">
    <source>
        <dbReference type="ARBA" id="ARBA00023163"/>
    </source>
</evidence>
<gene>
    <name evidence="6" type="ordered locus">Pmen_0667</name>
</gene>
<evidence type="ECO:0000313" key="6">
    <source>
        <dbReference type="EMBL" id="ABP83435.1"/>
    </source>
</evidence>
<evidence type="ECO:0000256" key="2">
    <source>
        <dbReference type="ARBA" id="ARBA00023125"/>
    </source>
</evidence>
<dbReference type="eggNOG" id="COG1309">
    <property type="taxonomic scope" value="Bacteria"/>
</dbReference>
<dbReference type="GO" id="GO:0003677">
    <property type="term" value="F:DNA binding"/>
    <property type="evidence" value="ECO:0007669"/>
    <property type="project" value="UniProtKB-UniRule"/>
</dbReference>
<dbReference type="PANTHER" id="PTHR47752:SF1">
    <property type="entry name" value="HTH-TYPE TRANSCRIPTIONAL REPRESSOR FABR"/>
    <property type="match status" value="1"/>
</dbReference>
<dbReference type="FunFam" id="1.10.10.60:FF:000034">
    <property type="entry name" value="HTH-type transcriptional repressor FabR"/>
    <property type="match status" value="1"/>
</dbReference>
<accession>A4XQ19</accession>
<dbReference type="KEGG" id="pmy:Pmen_0667"/>
<keyword evidence="2 4" id="KW-0238">DNA-binding</keyword>
<evidence type="ECO:0000256" key="1">
    <source>
        <dbReference type="ARBA" id="ARBA00023015"/>
    </source>
</evidence>
<dbReference type="InterPro" id="IPR054129">
    <property type="entry name" value="DesT_TetR_C"/>
</dbReference>
<dbReference type="PROSITE" id="PS50977">
    <property type="entry name" value="HTH_TETR_2"/>
    <property type="match status" value="1"/>
</dbReference>
<evidence type="ECO:0000259" key="5">
    <source>
        <dbReference type="PROSITE" id="PS50977"/>
    </source>
</evidence>
<keyword evidence="3" id="KW-0804">Transcription</keyword>
<organism evidence="6">
    <name type="scientific">Ectopseudomonas mendocina (strain ymp)</name>
    <name type="common">Pseudomonas mendocina</name>
    <dbReference type="NCBI Taxonomy" id="399739"/>
    <lineage>
        <taxon>Bacteria</taxon>
        <taxon>Pseudomonadati</taxon>
        <taxon>Pseudomonadota</taxon>
        <taxon>Gammaproteobacteria</taxon>
        <taxon>Pseudomonadales</taxon>
        <taxon>Pseudomonadaceae</taxon>
        <taxon>Ectopseudomonas</taxon>
    </lineage>
</organism>
<dbReference type="Pfam" id="PF21943">
    <property type="entry name" value="TetR_C_46"/>
    <property type="match status" value="1"/>
</dbReference>